<feature type="binding site" evidence="8">
    <location>
        <position position="115"/>
    </location>
    <ligand>
        <name>ATP</name>
        <dbReference type="ChEBI" id="CHEBI:30616"/>
    </ligand>
</feature>
<dbReference type="PANTHER" id="PTHR32057:SF14">
    <property type="entry name" value="PROTEIN ADENYLYLTRANSFERASE SELO, MITOCHONDRIAL"/>
    <property type="match status" value="1"/>
</dbReference>
<comment type="catalytic activity">
    <reaction evidence="8">
        <text>L-tyrosyl-[protein] + UTP = O-(5'-uridylyl)-L-tyrosyl-[protein] + diphosphate</text>
        <dbReference type="Rhea" id="RHEA:83887"/>
        <dbReference type="Rhea" id="RHEA-COMP:10136"/>
        <dbReference type="Rhea" id="RHEA-COMP:20238"/>
        <dbReference type="ChEBI" id="CHEBI:33019"/>
        <dbReference type="ChEBI" id="CHEBI:46398"/>
        <dbReference type="ChEBI" id="CHEBI:46858"/>
        <dbReference type="ChEBI" id="CHEBI:90602"/>
    </reaction>
</comment>
<feature type="active site" description="Proton acceptor" evidence="8">
    <location>
        <position position="255"/>
    </location>
</feature>
<feature type="binding site" evidence="8">
    <location>
        <position position="179"/>
    </location>
    <ligand>
        <name>ATP</name>
        <dbReference type="ChEBI" id="CHEBI:30616"/>
    </ligand>
</feature>
<proteinExistence type="inferred from homology"/>
<name>A0ABU4VS49_9ACTN</name>
<evidence type="ECO:0000256" key="7">
    <source>
        <dbReference type="ARBA" id="ARBA00022842"/>
    </source>
</evidence>
<evidence type="ECO:0000313" key="10">
    <source>
        <dbReference type="Proteomes" id="UP001277761"/>
    </source>
</evidence>
<dbReference type="NCBIfam" id="NF000658">
    <property type="entry name" value="PRK00029.1"/>
    <property type="match status" value="1"/>
</dbReference>
<comment type="caution">
    <text evidence="9">The sequence shown here is derived from an EMBL/GenBank/DDBJ whole genome shotgun (WGS) entry which is preliminary data.</text>
</comment>
<feature type="binding site" evidence="8">
    <location>
        <position position="92"/>
    </location>
    <ligand>
        <name>ATP</name>
        <dbReference type="ChEBI" id="CHEBI:30616"/>
    </ligand>
</feature>
<feature type="binding site" evidence="8">
    <location>
        <position position="256"/>
    </location>
    <ligand>
        <name>Mg(2+)</name>
        <dbReference type="ChEBI" id="CHEBI:18420"/>
    </ligand>
</feature>
<comment type="catalytic activity">
    <reaction evidence="8">
        <text>L-tyrosyl-[protein] + ATP = O-(5'-adenylyl)-L-tyrosyl-[protein] + diphosphate</text>
        <dbReference type="Rhea" id="RHEA:54288"/>
        <dbReference type="Rhea" id="RHEA-COMP:10136"/>
        <dbReference type="Rhea" id="RHEA-COMP:13846"/>
        <dbReference type="ChEBI" id="CHEBI:30616"/>
        <dbReference type="ChEBI" id="CHEBI:33019"/>
        <dbReference type="ChEBI" id="CHEBI:46858"/>
        <dbReference type="ChEBI" id="CHEBI:83624"/>
        <dbReference type="EC" id="2.7.7.108"/>
    </reaction>
</comment>
<keyword evidence="3 8" id="KW-0548">Nucleotidyltransferase</keyword>
<comment type="cofactor">
    <cofactor evidence="8">
        <name>Mg(2+)</name>
        <dbReference type="ChEBI" id="CHEBI:18420"/>
    </cofactor>
    <cofactor evidence="8">
        <name>Mn(2+)</name>
        <dbReference type="ChEBI" id="CHEBI:29035"/>
    </cofactor>
</comment>
<comment type="catalytic activity">
    <reaction evidence="8">
        <text>L-threonyl-[protein] + ATP = 3-O-(5'-adenylyl)-L-threonyl-[protein] + diphosphate</text>
        <dbReference type="Rhea" id="RHEA:54292"/>
        <dbReference type="Rhea" id="RHEA-COMP:11060"/>
        <dbReference type="Rhea" id="RHEA-COMP:13847"/>
        <dbReference type="ChEBI" id="CHEBI:30013"/>
        <dbReference type="ChEBI" id="CHEBI:30616"/>
        <dbReference type="ChEBI" id="CHEBI:33019"/>
        <dbReference type="ChEBI" id="CHEBI:138113"/>
        <dbReference type="EC" id="2.7.7.108"/>
    </reaction>
</comment>
<dbReference type="HAMAP" id="MF_00692">
    <property type="entry name" value="SelO"/>
    <property type="match status" value="1"/>
</dbReference>
<gene>
    <name evidence="8" type="primary">ydiU</name>
    <name evidence="8" type="synonym">selO</name>
    <name evidence="9" type="ORF">SK069_18630</name>
</gene>
<dbReference type="PANTHER" id="PTHR32057">
    <property type="entry name" value="PROTEIN ADENYLYLTRANSFERASE SELO, MITOCHONDRIAL"/>
    <property type="match status" value="1"/>
</dbReference>
<dbReference type="Pfam" id="PF02696">
    <property type="entry name" value="SelO"/>
    <property type="match status" value="1"/>
</dbReference>
<dbReference type="EC" id="2.7.7.-" evidence="8"/>
<keyword evidence="6 8" id="KW-0067">ATP-binding</keyword>
<feature type="binding site" evidence="8">
    <location>
        <position position="94"/>
    </location>
    <ligand>
        <name>ATP</name>
        <dbReference type="ChEBI" id="CHEBI:30616"/>
    </ligand>
</feature>
<keyword evidence="8" id="KW-0464">Manganese</keyword>
<feature type="binding site" evidence="8">
    <location>
        <position position="95"/>
    </location>
    <ligand>
        <name>ATP</name>
        <dbReference type="ChEBI" id="CHEBI:30616"/>
    </ligand>
</feature>
<keyword evidence="4 8" id="KW-0479">Metal-binding</keyword>
<evidence type="ECO:0000256" key="5">
    <source>
        <dbReference type="ARBA" id="ARBA00022741"/>
    </source>
</evidence>
<keyword evidence="7 8" id="KW-0460">Magnesium</keyword>
<keyword evidence="5 8" id="KW-0547">Nucleotide-binding</keyword>
<dbReference type="Proteomes" id="UP001277761">
    <property type="component" value="Unassembled WGS sequence"/>
</dbReference>
<evidence type="ECO:0000256" key="8">
    <source>
        <dbReference type="HAMAP-Rule" id="MF_00692"/>
    </source>
</evidence>
<dbReference type="InterPro" id="IPR003846">
    <property type="entry name" value="SelO"/>
</dbReference>
<evidence type="ECO:0000256" key="4">
    <source>
        <dbReference type="ARBA" id="ARBA00022723"/>
    </source>
</evidence>
<feature type="binding site" evidence="8">
    <location>
        <position position="265"/>
    </location>
    <ligand>
        <name>Mg(2+)</name>
        <dbReference type="ChEBI" id="CHEBI:18420"/>
    </ligand>
</feature>
<comment type="function">
    <text evidence="8">Nucleotidyltransferase involved in the post-translational modification of proteins. It can catalyze the addition of adenosine monophosphate (AMP) or uridine monophosphate (UMP) to a protein, resulting in modifications known as AMPylation and UMPylation.</text>
</comment>
<dbReference type="EC" id="2.7.7.108" evidence="8"/>
<evidence type="ECO:0000313" key="9">
    <source>
        <dbReference type="EMBL" id="MDX8153620.1"/>
    </source>
</evidence>
<evidence type="ECO:0000256" key="6">
    <source>
        <dbReference type="ARBA" id="ARBA00022840"/>
    </source>
</evidence>
<sequence>MAVDATIPLRFEGTLVRDLEGLYAPAEALELAEPRVALLDASLARDLGWDAAWLAGPAGARVLAGQDVAPGSTPVALAYAGHQFGNPVPRLGDGRALLLGEVVDGDGHRRDVHLKGSGRTVFSRGGDGRAALGPMLREHVVSTAMHALGIPTTRSLAVVATGDQVLRQDGPHPGGILVRVAASHLRVGTFEYAARLRDPDVLPRLADYAIARHHAHAADAERPALALFEAVRDAQARLVAQWLHVGFVHGVMNTDNVAISGETIDYGPCAFLDVFDPRTVFSSIDEQGRYAYQHQAPAMQWNLARFAETLVPLVDDDQATAVGLLTEALGGFSDVFDRAWRDGLRAKLALDGDPAADVAIGEELLQLLHEQGADYTGTFRGLAGVLRGEPQAAREQVLDRDALDAWAARWLALLDERGVDRATAADRLDRINPRFIPRNHRVEAALQAAEAGDLEPVRELVDVVSRPFDEQPGRESYAGPGPNERYVTYCGT</sequence>
<keyword evidence="2 8" id="KW-0808">Transferase</keyword>
<feature type="binding site" evidence="8">
    <location>
        <position position="265"/>
    </location>
    <ligand>
        <name>ATP</name>
        <dbReference type="ChEBI" id="CHEBI:30616"/>
    </ligand>
</feature>
<protein>
    <recommendedName>
        <fullName evidence="8">Protein nucleotidyltransferase YdiU</fullName>
        <ecNumber evidence="8">2.7.7.-</ecNumber>
    </recommendedName>
    <alternativeName>
        <fullName evidence="8">Protein adenylyltransferase YdiU</fullName>
        <ecNumber evidence="8">2.7.7.108</ecNumber>
    </alternativeName>
    <alternativeName>
        <fullName evidence="8">Protein uridylyltransferase YdiU</fullName>
        <ecNumber evidence="8">2.7.7.-</ecNumber>
    </alternativeName>
</protein>
<organism evidence="9 10">
    <name type="scientific">Patulibacter brassicae</name>
    <dbReference type="NCBI Taxonomy" id="1705717"/>
    <lineage>
        <taxon>Bacteria</taxon>
        <taxon>Bacillati</taxon>
        <taxon>Actinomycetota</taxon>
        <taxon>Thermoleophilia</taxon>
        <taxon>Solirubrobacterales</taxon>
        <taxon>Patulibacteraceae</taxon>
        <taxon>Patulibacter</taxon>
    </lineage>
</organism>
<evidence type="ECO:0000256" key="1">
    <source>
        <dbReference type="ARBA" id="ARBA00009747"/>
    </source>
</evidence>
<feature type="binding site" evidence="8">
    <location>
        <position position="128"/>
    </location>
    <ligand>
        <name>ATP</name>
        <dbReference type="ChEBI" id="CHEBI:30616"/>
    </ligand>
</feature>
<evidence type="ECO:0000256" key="3">
    <source>
        <dbReference type="ARBA" id="ARBA00022695"/>
    </source>
</evidence>
<comment type="catalytic activity">
    <reaction evidence="8">
        <text>L-seryl-[protein] + ATP = 3-O-(5'-adenylyl)-L-seryl-[protein] + diphosphate</text>
        <dbReference type="Rhea" id="RHEA:58120"/>
        <dbReference type="Rhea" id="RHEA-COMP:9863"/>
        <dbReference type="Rhea" id="RHEA-COMP:15073"/>
        <dbReference type="ChEBI" id="CHEBI:29999"/>
        <dbReference type="ChEBI" id="CHEBI:30616"/>
        <dbReference type="ChEBI" id="CHEBI:33019"/>
        <dbReference type="ChEBI" id="CHEBI:142516"/>
        <dbReference type="EC" id="2.7.7.108"/>
    </reaction>
</comment>
<reference evidence="9 10" key="1">
    <citation type="submission" date="2023-11" db="EMBL/GenBank/DDBJ databases">
        <authorList>
            <person name="Xu M."/>
            <person name="Jiang T."/>
        </authorList>
    </citation>
    <scope>NUCLEOTIDE SEQUENCE [LARGE SCALE GENOMIC DNA]</scope>
    <source>
        <strain evidence="9 10">SD</strain>
    </source>
</reference>
<evidence type="ECO:0000256" key="2">
    <source>
        <dbReference type="ARBA" id="ARBA00022679"/>
    </source>
</evidence>
<dbReference type="RefSeq" id="WP_319955770.1">
    <property type="nucleotide sequence ID" value="NZ_JAXAVX010000017.1"/>
</dbReference>
<feature type="binding site" evidence="8">
    <location>
        <position position="186"/>
    </location>
    <ligand>
        <name>ATP</name>
        <dbReference type="ChEBI" id="CHEBI:30616"/>
    </ligand>
</feature>
<comment type="catalytic activity">
    <reaction evidence="8">
        <text>L-seryl-[protein] + UTP = O-(5'-uridylyl)-L-seryl-[protein] + diphosphate</text>
        <dbReference type="Rhea" id="RHEA:64604"/>
        <dbReference type="Rhea" id="RHEA-COMP:9863"/>
        <dbReference type="Rhea" id="RHEA-COMP:16635"/>
        <dbReference type="ChEBI" id="CHEBI:29999"/>
        <dbReference type="ChEBI" id="CHEBI:33019"/>
        <dbReference type="ChEBI" id="CHEBI:46398"/>
        <dbReference type="ChEBI" id="CHEBI:156051"/>
    </reaction>
</comment>
<dbReference type="EMBL" id="JAXAVX010000017">
    <property type="protein sequence ID" value="MDX8153620.1"/>
    <property type="molecule type" value="Genomic_DNA"/>
</dbReference>
<comment type="catalytic activity">
    <reaction evidence="8">
        <text>L-histidyl-[protein] + UTP = N(tele)-(5'-uridylyl)-L-histidyl-[protein] + diphosphate</text>
        <dbReference type="Rhea" id="RHEA:83891"/>
        <dbReference type="Rhea" id="RHEA-COMP:9745"/>
        <dbReference type="Rhea" id="RHEA-COMP:20239"/>
        <dbReference type="ChEBI" id="CHEBI:29979"/>
        <dbReference type="ChEBI" id="CHEBI:33019"/>
        <dbReference type="ChEBI" id="CHEBI:46398"/>
        <dbReference type="ChEBI" id="CHEBI:233474"/>
    </reaction>
</comment>
<keyword evidence="10" id="KW-1185">Reference proteome</keyword>
<accession>A0ABU4VS49</accession>
<feature type="binding site" evidence="8">
    <location>
        <position position="127"/>
    </location>
    <ligand>
        <name>ATP</name>
        <dbReference type="ChEBI" id="CHEBI:30616"/>
    </ligand>
</feature>
<comment type="similarity">
    <text evidence="1 8">Belongs to the SELO family.</text>
</comment>